<keyword evidence="5 10" id="KW-0547">Nucleotide-binding</keyword>
<dbReference type="InterPro" id="IPR027417">
    <property type="entry name" value="P-loop_NTPase"/>
</dbReference>
<dbReference type="STRING" id="37692.ATP_00102"/>
<dbReference type="GO" id="GO:0046872">
    <property type="term" value="F:metal ion binding"/>
    <property type="evidence" value="ECO:0007669"/>
    <property type="project" value="UniProtKB-KW"/>
</dbReference>
<dbReference type="GO" id="GO:0005525">
    <property type="term" value="F:GTP binding"/>
    <property type="evidence" value="ECO:0007669"/>
    <property type="project" value="UniProtKB-UniRule"/>
</dbReference>
<dbReference type="Pfam" id="PF01926">
    <property type="entry name" value="MMR_HSR1"/>
    <property type="match status" value="1"/>
</dbReference>
<dbReference type="EMBL" id="CU469464">
    <property type="protein sequence ID" value="CAP18289.1"/>
    <property type="molecule type" value="Genomic_DNA"/>
</dbReference>
<evidence type="ECO:0000256" key="7">
    <source>
        <dbReference type="ARBA" id="ARBA00023134"/>
    </source>
</evidence>
<keyword evidence="13" id="KW-1185">Reference proteome</keyword>
<proteinExistence type="inferred from homology"/>
<reference evidence="12 13" key="1">
    <citation type="journal article" date="2008" name="BMC Genomics">
        <title>The linear chromosome of the plant-pathogenic mycoplasma 'Candidatus Phytoplasma mali'.</title>
        <authorList>
            <person name="Kube M."/>
            <person name="Schneider B."/>
            <person name="Kuhl H."/>
            <person name="Dandekar T."/>
            <person name="Heitmann K."/>
            <person name="Migdoll A.M."/>
            <person name="Reinhardt R."/>
            <person name="Seemueller E."/>
        </authorList>
    </citation>
    <scope>NUCLEOTIDE SEQUENCE [LARGE SCALE GENOMIC DNA]</scope>
    <source>
        <strain evidence="12 13">AT</strain>
    </source>
</reference>
<evidence type="ECO:0000256" key="5">
    <source>
        <dbReference type="ARBA" id="ARBA00022741"/>
    </source>
</evidence>
<dbReference type="PANTHER" id="PTHR11649">
    <property type="entry name" value="MSS1/TRME-RELATED GTP-BINDING PROTEIN"/>
    <property type="match status" value="1"/>
</dbReference>
<dbReference type="HOGENOM" id="CLU_033732_3_2_14"/>
<keyword evidence="6" id="KW-0460">Magnesium</keyword>
<keyword evidence="7 10" id="KW-0342">GTP-binding</keyword>
<evidence type="ECO:0000256" key="2">
    <source>
        <dbReference type="ARBA" id="ARBA00009638"/>
    </source>
</evidence>
<name>B3R0C5_PHYMT</name>
<dbReference type="eggNOG" id="COG0218">
    <property type="taxonomic scope" value="Bacteria"/>
</dbReference>
<evidence type="ECO:0000313" key="12">
    <source>
        <dbReference type="EMBL" id="CAP18289.1"/>
    </source>
</evidence>
<keyword evidence="3 10" id="KW-0132">Cell division</keyword>
<protein>
    <recommendedName>
        <fullName evidence="10">Probable GTP-binding protein EngB</fullName>
    </recommendedName>
</protein>
<keyword evidence="8 10" id="KW-0717">Septation</keyword>
<dbReference type="KEGG" id="pml:ATP_00102"/>
<dbReference type="InterPro" id="IPR019987">
    <property type="entry name" value="GTP-bd_ribosome_bio_YsxC"/>
</dbReference>
<dbReference type="HAMAP" id="MF_00321">
    <property type="entry name" value="GTPase_EngB"/>
    <property type="match status" value="1"/>
</dbReference>
<comment type="similarity">
    <text evidence="2 10">Belongs to the TRAFAC class TrmE-Era-EngA-EngB-Septin-like GTPase superfamily. EngB GTPase family.</text>
</comment>
<dbReference type="NCBIfam" id="TIGR03598">
    <property type="entry name" value="GTPase_YsxC"/>
    <property type="match status" value="1"/>
</dbReference>
<evidence type="ECO:0000256" key="10">
    <source>
        <dbReference type="HAMAP-Rule" id="MF_00321"/>
    </source>
</evidence>
<evidence type="ECO:0000256" key="1">
    <source>
        <dbReference type="ARBA" id="ARBA00001946"/>
    </source>
</evidence>
<evidence type="ECO:0000256" key="9">
    <source>
        <dbReference type="ARBA" id="ARBA00023306"/>
    </source>
</evidence>
<dbReference type="Proteomes" id="UP000002020">
    <property type="component" value="Chromosome"/>
</dbReference>
<dbReference type="PANTHER" id="PTHR11649:SF13">
    <property type="entry name" value="ENGB-TYPE G DOMAIN-CONTAINING PROTEIN"/>
    <property type="match status" value="1"/>
</dbReference>
<keyword evidence="4" id="KW-0479">Metal-binding</keyword>
<dbReference type="CDD" id="cd01876">
    <property type="entry name" value="YihA_EngB"/>
    <property type="match status" value="1"/>
</dbReference>
<evidence type="ECO:0000256" key="8">
    <source>
        <dbReference type="ARBA" id="ARBA00023210"/>
    </source>
</evidence>
<dbReference type="InterPro" id="IPR030393">
    <property type="entry name" value="G_ENGB_dom"/>
</dbReference>
<gene>
    <name evidence="10 12" type="primary">engB</name>
    <name evidence="12" type="ordered locus">ATP_00102</name>
</gene>
<comment type="cofactor">
    <cofactor evidence="1">
        <name>Mg(2+)</name>
        <dbReference type="ChEBI" id="CHEBI:18420"/>
    </cofactor>
</comment>
<dbReference type="GO" id="GO:0000917">
    <property type="term" value="P:division septum assembly"/>
    <property type="evidence" value="ECO:0007669"/>
    <property type="project" value="UniProtKB-KW"/>
</dbReference>
<dbReference type="PROSITE" id="PS51706">
    <property type="entry name" value="G_ENGB"/>
    <property type="match status" value="1"/>
</dbReference>
<evidence type="ECO:0000256" key="3">
    <source>
        <dbReference type="ARBA" id="ARBA00022618"/>
    </source>
</evidence>
<organism evidence="13">
    <name type="scientific">Phytoplasma mali (strain AT)</name>
    <dbReference type="NCBI Taxonomy" id="482235"/>
    <lineage>
        <taxon>Bacteria</taxon>
        <taxon>Bacillati</taxon>
        <taxon>Mycoplasmatota</taxon>
        <taxon>Mollicutes</taxon>
        <taxon>Acholeplasmatales</taxon>
        <taxon>Acholeplasmataceae</taxon>
        <taxon>Candidatus Phytoplasma</taxon>
        <taxon>16SrX (Apple proliferation group)</taxon>
    </lineage>
</organism>
<evidence type="ECO:0000313" key="13">
    <source>
        <dbReference type="Proteomes" id="UP000002020"/>
    </source>
</evidence>
<evidence type="ECO:0000256" key="6">
    <source>
        <dbReference type="ARBA" id="ARBA00022842"/>
    </source>
</evidence>
<sequence length="196" mass="22605">MIKQAIFIKSIAQIKDTFSLIKHPEIILIGKSNVGKSSFINNLTGQKKLARVSKNPGKTITLNYYLLNNFFYLIDTPGYGYARISKQIKKNFLIIIFDLLKNNLNYRKILYLIDFKVGPNANDINICGFLIKNGFEIVLVFTKKDKINKTKIQQQLIKIQNNFNNFNISCDNFFLISNKNKEGIVEITNFILKNVK</sequence>
<accession>B3R0C5</accession>
<keyword evidence="9 10" id="KW-0131">Cell cycle</keyword>
<dbReference type="Gene3D" id="3.40.50.300">
    <property type="entry name" value="P-loop containing nucleotide triphosphate hydrolases"/>
    <property type="match status" value="1"/>
</dbReference>
<evidence type="ECO:0000259" key="11">
    <source>
        <dbReference type="PROSITE" id="PS51706"/>
    </source>
</evidence>
<dbReference type="SUPFAM" id="SSF52540">
    <property type="entry name" value="P-loop containing nucleoside triphosphate hydrolases"/>
    <property type="match status" value="1"/>
</dbReference>
<dbReference type="AlphaFoldDB" id="B3R0C5"/>
<dbReference type="InterPro" id="IPR006073">
    <property type="entry name" value="GTP-bd"/>
</dbReference>
<evidence type="ECO:0000256" key="4">
    <source>
        <dbReference type="ARBA" id="ARBA00022723"/>
    </source>
</evidence>
<comment type="function">
    <text evidence="10">Necessary for normal cell division and for the maintenance of normal septation.</text>
</comment>
<feature type="domain" description="EngB-type G" evidence="11">
    <location>
        <begin position="22"/>
        <end position="196"/>
    </location>
</feature>